<comment type="caution">
    <text evidence="1">The sequence shown here is derived from an EMBL/GenBank/DDBJ whole genome shotgun (WGS) entry which is preliminary data.</text>
</comment>
<evidence type="ECO:0000313" key="1">
    <source>
        <dbReference type="EMBL" id="KKB61158.1"/>
    </source>
</evidence>
<dbReference type="AlphaFoldDB" id="A0A0F5JTL7"/>
<protein>
    <submittedName>
        <fullName evidence="1">Uncharacterized protein</fullName>
    </submittedName>
</protein>
<gene>
    <name evidence="1" type="ORF">WM40_24815</name>
</gene>
<dbReference type="EMBL" id="LAQU01000065">
    <property type="protein sequence ID" value="KKB61158.1"/>
    <property type="molecule type" value="Genomic_DNA"/>
</dbReference>
<name>A0A0F5JTL7_9BURK</name>
<proteinExistence type="predicted"/>
<reference evidence="1 2" key="1">
    <citation type="submission" date="2015-03" db="EMBL/GenBank/DDBJ databases">
        <title>Draft Genome Sequence of Burkholderia andropogonis type strain ICMP2807, isolated from Sorghum bicolor.</title>
        <authorList>
            <person name="Lopes-Santos L."/>
            <person name="Castro D.B."/>
            <person name="Ottoboni L.M."/>
            <person name="Park D."/>
            <person name="Weirc B.S."/>
            <person name="Destefano S.A."/>
        </authorList>
    </citation>
    <scope>NUCLEOTIDE SEQUENCE [LARGE SCALE GENOMIC DNA]</scope>
    <source>
        <strain evidence="1 2">ICMP2807</strain>
    </source>
</reference>
<organism evidence="1 2">
    <name type="scientific">Robbsia andropogonis</name>
    <dbReference type="NCBI Taxonomy" id="28092"/>
    <lineage>
        <taxon>Bacteria</taxon>
        <taxon>Pseudomonadati</taxon>
        <taxon>Pseudomonadota</taxon>
        <taxon>Betaproteobacteria</taxon>
        <taxon>Burkholderiales</taxon>
        <taxon>Burkholderiaceae</taxon>
        <taxon>Robbsia</taxon>
    </lineage>
</organism>
<evidence type="ECO:0000313" key="2">
    <source>
        <dbReference type="Proteomes" id="UP000033618"/>
    </source>
</evidence>
<dbReference type="PATRIC" id="fig|28092.6.peg.5855"/>
<dbReference type="Proteomes" id="UP000033618">
    <property type="component" value="Unassembled WGS sequence"/>
</dbReference>
<accession>A0A0F5JTL7</accession>
<sequence length="135" mass="15511">MLTRNAPGAWKFETITVAQVRKLQERSRESLNKRVTEFDSLEDIEAIYRLRCFCEGYLEGLQKDGLMGDGLADLIAMVKSAEVRAKRRISKTAGVRTPYRLPTFKEWNQFGLTAPQIKVPRLSTLPDSYREKLDD</sequence>
<dbReference type="RefSeq" id="WP_046154305.1">
    <property type="nucleotide sequence ID" value="NZ_CADFGU010000033.1"/>
</dbReference>
<keyword evidence="2" id="KW-1185">Reference proteome</keyword>
<dbReference type="STRING" id="28092.WM40_24815"/>